<comment type="caution">
    <text evidence="2">The sequence shown here is derived from an EMBL/GenBank/DDBJ whole genome shotgun (WGS) entry which is preliminary data.</text>
</comment>
<reference evidence="3" key="1">
    <citation type="journal article" date="2019" name="Int. J. Syst. Evol. Microbiol.">
        <title>The Global Catalogue of Microorganisms (GCM) 10K type strain sequencing project: providing services to taxonomists for standard genome sequencing and annotation.</title>
        <authorList>
            <consortium name="The Broad Institute Genomics Platform"/>
            <consortium name="The Broad Institute Genome Sequencing Center for Infectious Disease"/>
            <person name="Wu L."/>
            <person name="Ma J."/>
        </authorList>
    </citation>
    <scope>NUCLEOTIDE SEQUENCE [LARGE SCALE GENOMIC DNA]</scope>
    <source>
        <strain evidence="3">CCM 7941</strain>
    </source>
</reference>
<dbReference type="Proteomes" id="UP001595536">
    <property type="component" value="Unassembled WGS sequence"/>
</dbReference>
<name>A0ABV7LGP3_9HYPH</name>
<gene>
    <name evidence="2" type="ORF">ACFOEX_11460</name>
</gene>
<evidence type="ECO:0000256" key="1">
    <source>
        <dbReference type="SAM" id="MobiDB-lite"/>
    </source>
</evidence>
<evidence type="ECO:0000313" key="3">
    <source>
        <dbReference type="Proteomes" id="UP001595536"/>
    </source>
</evidence>
<organism evidence="2 3">
    <name type="scientific">Camelimonas abortus</name>
    <dbReference type="NCBI Taxonomy" id="1017184"/>
    <lineage>
        <taxon>Bacteria</taxon>
        <taxon>Pseudomonadati</taxon>
        <taxon>Pseudomonadota</taxon>
        <taxon>Alphaproteobacteria</taxon>
        <taxon>Hyphomicrobiales</taxon>
        <taxon>Chelatococcaceae</taxon>
        <taxon>Camelimonas</taxon>
    </lineage>
</organism>
<accession>A0ABV7LGP3</accession>
<keyword evidence="3" id="KW-1185">Reference proteome</keyword>
<dbReference type="RefSeq" id="WP_376830875.1">
    <property type="nucleotide sequence ID" value="NZ_JBHLWR010000006.1"/>
</dbReference>
<proteinExistence type="predicted"/>
<feature type="compositionally biased region" description="Basic and acidic residues" evidence="1">
    <location>
        <begin position="1"/>
        <end position="10"/>
    </location>
</feature>
<feature type="region of interest" description="Disordered" evidence="1">
    <location>
        <begin position="34"/>
        <end position="56"/>
    </location>
</feature>
<sequence length="81" mass="8696">MKRQTTDNHNGDAAICWRPRQDPPIFTETVAGVASGQSKPSLNPAAAARGQKRGQEVAELARANNYLCSPHREPDGDAPSL</sequence>
<evidence type="ECO:0000313" key="2">
    <source>
        <dbReference type="EMBL" id="MFC3266962.1"/>
    </source>
</evidence>
<feature type="region of interest" description="Disordered" evidence="1">
    <location>
        <begin position="1"/>
        <end position="21"/>
    </location>
</feature>
<dbReference type="EMBL" id="JBHRUV010000066">
    <property type="protein sequence ID" value="MFC3266962.1"/>
    <property type="molecule type" value="Genomic_DNA"/>
</dbReference>
<protein>
    <submittedName>
        <fullName evidence="2">Uncharacterized protein</fullName>
    </submittedName>
</protein>